<dbReference type="OrthoDB" id="7972567at2759"/>
<dbReference type="InParanoid" id="B4MNJ0"/>
<dbReference type="EMBL" id="CH963848">
    <property type="protein sequence ID" value="EDW73679.2"/>
    <property type="molecule type" value="Genomic_DNA"/>
</dbReference>
<reference evidence="1 2" key="1">
    <citation type="journal article" date="2007" name="Nature">
        <title>Evolution of genes and genomes on the Drosophila phylogeny.</title>
        <authorList>
            <consortium name="Drosophila 12 Genomes Consortium"/>
            <person name="Clark A.G."/>
            <person name="Eisen M.B."/>
            <person name="Smith D.R."/>
            <person name="Bergman C.M."/>
            <person name="Oliver B."/>
            <person name="Markow T.A."/>
            <person name="Kaufman T.C."/>
            <person name="Kellis M."/>
            <person name="Gelbart W."/>
            <person name="Iyer V.N."/>
            <person name="Pollard D.A."/>
            <person name="Sackton T.B."/>
            <person name="Larracuente A.M."/>
            <person name="Singh N.D."/>
            <person name="Abad J.P."/>
            <person name="Abt D.N."/>
            <person name="Adryan B."/>
            <person name="Aguade M."/>
            <person name="Akashi H."/>
            <person name="Anderson W.W."/>
            <person name="Aquadro C.F."/>
            <person name="Ardell D.H."/>
            <person name="Arguello R."/>
            <person name="Artieri C.G."/>
            <person name="Barbash D.A."/>
            <person name="Barker D."/>
            <person name="Barsanti P."/>
            <person name="Batterham P."/>
            <person name="Batzoglou S."/>
            <person name="Begun D."/>
            <person name="Bhutkar A."/>
            <person name="Blanco E."/>
            <person name="Bosak S.A."/>
            <person name="Bradley R.K."/>
            <person name="Brand A.D."/>
            <person name="Brent M.R."/>
            <person name="Brooks A.N."/>
            <person name="Brown R.H."/>
            <person name="Butlin R.K."/>
            <person name="Caggese C."/>
            <person name="Calvi B.R."/>
            <person name="Bernardo de Carvalho A."/>
            <person name="Caspi A."/>
            <person name="Castrezana S."/>
            <person name="Celniker S.E."/>
            <person name="Chang J.L."/>
            <person name="Chapple C."/>
            <person name="Chatterji S."/>
            <person name="Chinwalla A."/>
            <person name="Civetta A."/>
            <person name="Clifton S.W."/>
            <person name="Comeron J.M."/>
            <person name="Costello J.C."/>
            <person name="Coyne J.A."/>
            <person name="Daub J."/>
            <person name="David R.G."/>
            <person name="Delcher A.L."/>
            <person name="Delehaunty K."/>
            <person name="Do C.B."/>
            <person name="Ebling H."/>
            <person name="Edwards K."/>
            <person name="Eickbush T."/>
            <person name="Evans J.D."/>
            <person name="Filipski A."/>
            <person name="Findeiss S."/>
            <person name="Freyhult E."/>
            <person name="Fulton L."/>
            <person name="Fulton R."/>
            <person name="Garcia A.C."/>
            <person name="Gardiner A."/>
            <person name="Garfield D.A."/>
            <person name="Garvin B.E."/>
            <person name="Gibson G."/>
            <person name="Gilbert D."/>
            <person name="Gnerre S."/>
            <person name="Godfrey J."/>
            <person name="Good R."/>
            <person name="Gotea V."/>
            <person name="Gravely B."/>
            <person name="Greenberg A.J."/>
            <person name="Griffiths-Jones S."/>
            <person name="Gross S."/>
            <person name="Guigo R."/>
            <person name="Gustafson E.A."/>
            <person name="Haerty W."/>
            <person name="Hahn M.W."/>
            <person name="Halligan D.L."/>
            <person name="Halpern A.L."/>
            <person name="Halter G.M."/>
            <person name="Han M.V."/>
            <person name="Heger A."/>
            <person name="Hillier L."/>
            <person name="Hinrichs A.S."/>
            <person name="Holmes I."/>
            <person name="Hoskins R.A."/>
            <person name="Hubisz M.J."/>
            <person name="Hultmark D."/>
            <person name="Huntley M.A."/>
            <person name="Jaffe D.B."/>
            <person name="Jagadeeshan S."/>
            <person name="Jeck W.R."/>
            <person name="Johnson J."/>
            <person name="Jones C.D."/>
            <person name="Jordan W.C."/>
            <person name="Karpen G.H."/>
            <person name="Kataoka E."/>
            <person name="Keightley P.D."/>
            <person name="Kheradpour P."/>
            <person name="Kirkness E.F."/>
            <person name="Koerich L.B."/>
            <person name="Kristiansen K."/>
            <person name="Kudrna D."/>
            <person name="Kulathinal R.J."/>
            <person name="Kumar S."/>
            <person name="Kwok R."/>
            <person name="Lander E."/>
            <person name="Langley C.H."/>
            <person name="Lapoint R."/>
            <person name="Lazzaro B.P."/>
            <person name="Lee S.J."/>
            <person name="Levesque L."/>
            <person name="Li R."/>
            <person name="Lin C.F."/>
            <person name="Lin M.F."/>
            <person name="Lindblad-Toh K."/>
            <person name="Llopart A."/>
            <person name="Long M."/>
            <person name="Low L."/>
            <person name="Lozovsky E."/>
            <person name="Lu J."/>
            <person name="Luo M."/>
            <person name="Machado C.A."/>
            <person name="Makalowski W."/>
            <person name="Marzo M."/>
            <person name="Matsuda M."/>
            <person name="Matzkin L."/>
            <person name="McAllister B."/>
            <person name="McBride C.S."/>
            <person name="McKernan B."/>
            <person name="McKernan K."/>
            <person name="Mendez-Lago M."/>
            <person name="Minx P."/>
            <person name="Mollenhauer M.U."/>
            <person name="Montooth K."/>
            <person name="Mount S.M."/>
            <person name="Mu X."/>
            <person name="Myers E."/>
            <person name="Negre B."/>
            <person name="Newfeld S."/>
            <person name="Nielsen R."/>
            <person name="Noor M.A."/>
            <person name="O'Grady P."/>
            <person name="Pachter L."/>
            <person name="Papaceit M."/>
            <person name="Parisi M.J."/>
            <person name="Parisi M."/>
            <person name="Parts L."/>
            <person name="Pedersen J.S."/>
            <person name="Pesole G."/>
            <person name="Phillippy A.M."/>
            <person name="Ponting C.P."/>
            <person name="Pop M."/>
            <person name="Porcelli D."/>
            <person name="Powell J.R."/>
            <person name="Prohaska S."/>
            <person name="Pruitt K."/>
            <person name="Puig M."/>
            <person name="Quesneville H."/>
            <person name="Ram K.R."/>
            <person name="Rand D."/>
            <person name="Rasmussen M.D."/>
            <person name="Reed L.K."/>
            <person name="Reenan R."/>
            <person name="Reily A."/>
            <person name="Remington K.A."/>
            <person name="Rieger T.T."/>
            <person name="Ritchie M.G."/>
            <person name="Robin C."/>
            <person name="Rogers Y.H."/>
            <person name="Rohde C."/>
            <person name="Rozas J."/>
            <person name="Rubenfield M.J."/>
            <person name="Ruiz A."/>
            <person name="Russo S."/>
            <person name="Salzberg S.L."/>
            <person name="Sanchez-Gracia A."/>
            <person name="Saranga D.J."/>
            <person name="Sato H."/>
            <person name="Schaeffer S.W."/>
            <person name="Schatz M.C."/>
            <person name="Schlenke T."/>
            <person name="Schwartz R."/>
            <person name="Segarra C."/>
            <person name="Singh R.S."/>
            <person name="Sirot L."/>
            <person name="Sirota M."/>
            <person name="Sisneros N.B."/>
            <person name="Smith C.D."/>
            <person name="Smith T.F."/>
            <person name="Spieth J."/>
            <person name="Stage D.E."/>
            <person name="Stark A."/>
            <person name="Stephan W."/>
            <person name="Strausberg R.L."/>
            <person name="Strempel S."/>
            <person name="Sturgill D."/>
            <person name="Sutton G."/>
            <person name="Sutton G.G."/>
            <person name="Tao W."/>
            <person name="Teichmann S."/>
            <person name="Tobari Y.N."/>
            <person name="Tomimura Y."/>
            <person name="Tsolas J.M."/>
            <person name="Valente V.L."/>
            <person name="Venter E."/>
            <person name="Venter J.C."/>
            <person name="Vicario S."/>
            <person name="Vieira F.G."/>
            <person name="Vilella A.J."/>
            <person name="Villasante A."/>
            <person name="Walenz B."/>
            <person name="Wang J."/>
            <person name="Wasserman M."/>
            <person name="Watts T."/>
            <person name="Wilson D."/>
            <person name="Wilson R.K."/>
            <person name="Wing R.A."/>
            <person name="Wolfner M.F."/>
            <person name="Wong A."/>
            <person name="Wong G.K."/>
            <person name="Wu C.I."/>
            <person name="Wu G."/>
            <person name="Yamamoto D."/>
            <person name="Yang H.P."/>
            <person name="Yang S.P."/>
            <person name="Yorke J.A."/>
            <person name="Yoshida K."/>
            <person name="Zdobnov E."/>
            <person name="Zhang P."/>
            <person name="Zhang Y."/>
            <person name="Zimin A.V."/>
            <person name="Baldwin J."/>
            <person name="Abdouelleil A."/>
            <person name="Abdulkadir J."/>
            <person name="Abebe A."/>
            <person name="Abera B."/>
            <person name="Abreu J."/>
            <person name="Acer S.C."/>
            <person name="Aftuck L."/>
            <person name="Alexander A."/>
            <person name="An P."/>
            <person name="Anderson E."/>
            <person name="Anderson S."/>
            <person name="Arachi H."/>
            <person name="Azer M."/>
            <person name="Bachantsang P."/>
            <person name="Barry A."/>
            <person name="Bayul T."/>
            <person name="Berlin A."/>
            <person name="Bessette D."/>
            <person name="Bloom T."/>
            <person name="Blye J."/>
            <person name="Boguslavskiy L."/>
            <person name="Bonnet C."/>
            <person name="Boukhgalter B."/>
            <person name="Bourzgui I."/>
            <person name="Brown A."/>
            <person name="Cahill P."/>
            <person name="Channer S."/>
            <person name="Cheshatsang Y."/>
            <person name="Chuda L."/>
            <person name="Citroen M."/>
            <person name="Collymore A."/>
            <person name="Cooke P."/>
            <person name="Costello M."/>
            <person name="D'Aco K."/>
            <person name="Daza R."/>
            <person name="De Haan G."/>
            <person name="DeGray S."/>
            <person name="DeMaso C."/>
            <person name="Dhargay N."/>
            <person name="Dooley K."/>
            <person name="Dooley E."/>
            <person name="Doricent M."/>
            <person name="Dorje P."/>
            <person name="Dorjee K."/>
            <person name="Dupes A."/>
            <person name="Elong R."/>
            <person name="Falk J."/>
            <person name="Farina A."/>
            <person name="Faro S."/>
            <person name="Ferguson D."/>
            <person name="Fisher S."/>
            <person name="Foley C.D."/>
            <person name="Franke A."/>
            <person name="Friedrich D."/>
            <person name="Gadbois L."/>
            <person name="Gearin G."/>
            <person name="Gearin C.R."/>
            <person name="Giannoukos G."/>
            <person name="Goode T."/>
            <person name="Graham J."/>
            <person name="Grandbois E."/>
            <person name="Grewal S."/>
            <person name="Gyaltsen K."/>
            <person name="Hafez N."/>
            <person name="Hagos B."/>
            <person name="Hall J."/>
            <person name="Henson C."/>
            <person name="Hollinger A."/>
            <person name="Honan T."/>
            <person name="Huard M.D."/>
            <person name="Hughes L."/>
            <person name="Hurhula B."/>
            <person name="Husby M.E."/>
            <person name="Kamat A."/>
            <person name="Kanga B."/>
            <person name="Kashin S."/>
            <person name="Khazanovich D."/>
            <person name="Kisner P."/>
            <person name="Lance K."/>
            <person name="Lara M."/>
            <person name="Lee W."/>
            <person name="Lennon N."/>
            <person name="Letendre F."/>
            <person name="LeVine R."/>
            <person name="Lipovsky A."/>
            <person name="Liu X."/>
            <person name="Liu J."/>
            <person name="Liu S."/>
            <person name="Lokyitsang T."/>
            <person name="Lokyitsang Y."/>
            <person name="Lubonja R."/>
            <person name="Lui A."/>
            <person name="MacDonald P."/>
            <person name="Magnisalis V."/>
            <person name="Maru K."/>
            <person name="Matthews C."/>
            <person name="McCusker W."/>
            <person name="McDonough S."/>
            <person name="Mehta T."/>
            <person name="Meldrim J."/>
            <person name="Meneus L."/>
            <person name="Mihai O."/>
            <person name="Mihalev A."/>
            <person name="Mihova T."/>
            <person name="Mittelman R."/>
            <person name="Mlenga V."/>
            <person name="Montmayeur A."/>
            <person name="Mulrain L."/>
            <person name="Navidi A."/>
            <person name="Naylor J."/>
            <person name="Negash T."/>
            <person name="Nguyen T."/>
            <person name="Nguyen N."/>
            <person name="Nicol R."/>
            <person name="Norbu C."/>
            <person name="Norbu N."/>
            <person name="Novod N."/>
            <person name="O'Neill B."/>
            <person name="Osman S."/>
            <person name="Markiewicz E."/>
            <person name="Oyono O.L."/>
            <person name="Patti C."/>
            <person name="Phunkhang P."/>
            <person name="Pierre F."/>
            <person name="Priest M."/>
            <person name="Raghuraman S."/>
            <person name="Rege F."/>
            <person name="Reyes R."/>
            <person name="Rise C."/>
            <person name="Rogov P."/>
            <person name="Ross K."/>
            <person name="Ryan E."/>
            <person name="Settipalli S."/>
            <person name="Shea T."/>
            <person name="Sherpa N."/>
            <person name="Shi L."/>
            <person name="Shih D."/>
            <person name="Sparrow T."/>
            <person name="Spaulding J."/>
            <person name="Stalker J."/>
            <person name="Stange-Thomann N."/>
            <person name="Stavropoulos S."/>
            <person name="Stone C."/>
            <person name="Strader C."/>
            <person name="Tesfaye S."/>
            <person name="Thomson T."/>
            <person name="Thoulutsang Y."/>
            <person name="Thoulutsang D."/>
            <person name="Topham K."/>
            <person name="Topping I."/>
            <person name="Tsamla T."/>
            <person name="Vassiliev H."/>
            <person name="Vo A."/>
            <person name="Wangchuk T."/>
            <person name="Wangdi T."/>
            <person name="Weiand M."/>
            <person name="Wilkinson J."/>
            <person name="Wilson A."/>
            <person name="Yadav S."/>
            <person name="Young G."/>
            <person name="Yu Q."/>
            <person name="Zembek L."/>
            <person name="Zhong D."/>
            <person name="Zimmer A."/>
            <person name="Zwirko Z."/>
            <person name="Jaffe D.B."/>
            <person name="Alvarez P."/>
            <person name="Brockman W."/>
            <person name="Butler J."/>
            <person name="Chin C."/>
            <person name="Gnerre S."/>
            <person name="Grabherr M."/>
            <person name="Kleber M."/>
            <person name="Mauceli E."/>
            <person name="MacCallum I."/>
        </authorList>
    </citation>
    <scope>NUCLEOTIDE SEQUENCE [LARGE SCALE GENOMIC DNA]</scope>
    <source>
        <strain evidence="2">Tucson 14030-0811.24</strain>
    </source>
</reference>
<dbReference type="KEGG" id="dwi:6639720"/>
<dbReference type="eggNOG" id="ENOG502SAAP">
    <property type="taxonomic scope" value="Eukaryota"/>
</dbReference>
<proteinExistence type="predicted"/>
<evidence type="ECO:0000313" key="2">
    <source>
        <dbReference type="Proteomes" id="UP000007798"/>
    </source>
</evidence>
<dbReference type="STRING" id="7260.B4MNJ0"/>
<organism evidence="1 2">
    <name type="scientific">Drosophila willistoni</name>
    <name type="common">Fruit fly</name>
    <dbReference type="NCBI Taxonomy" id="7260"/>
    <lineage>
        <taxon>Eukaryota</taxon>
        <taxon>Metazoa</taxon>
        <taxon>Ecdysozoa</taxon>
        <taxon>Arthropoda</taxon>
        <taxon>Hexapoda</taxon>
        <taxon>Insecta</taxon>
        <taxon>Pterygota</taxon>
        <taxon>Neoptera</taxon>
        <taxon>Endopterygota</taxon>
        <taxon>Diptera</taxon>
        <taxon>Brachycera</taxon>
        <taxon>Muscomorpha</taxon>
        <taxon>Ephydroidea</taxon>
        <taxon>Drosophilidae</taxon>
        <taxon>Drosophila</taxon>
        <taxon>Sophophora</taxon>
    </lineage>
</organism>
<name>B4MNJ0_DROWI</name>
<dbReference type="Proteomes" id="UP000007798">
    <property type="component" value="Unassembled WGS sequence"/>
</dbReference>
<accession>B4MNJ0</accession>
<sequence>METANQQHSNYVLHISSLSIFNCLGCEKVELKFSESNVQFVLYKLAENVHDTQAPTANMAMTPVVYALKLLCTTNYATAESLETIPQLQIGQGRVEMTFEMARNAPETEEVTSDEELDMEPSTSRQAIAKELERVKRKQNRRGRRIIRRSKPSRKINVVRRFEMVFDLEWVTYQVNEGSLRQMSVQDFHKQFFMPTQHSMDHLINLQRTFAGNFLQLINADMDAYQEFKTNANPFDKFIDIFLRSQEGHDEVLHKLTTNCLSVIESSRLVERHFVLKVFSEVHRIFEYITAEEYTVMFYVPRLEGYQPLSLVSVEDFDLSNVRTYIKVSHADDVIMWNQADHNIMDILLISFQLALASIANQSILFLGQLDKLNQFVCHQYATAFFMNTLFGNDDPYGPKWVCTRYLQRIMELGESMGIIIYLEYPSGLTLLPDNHSVIKCKQYRNETSNQFVWQIFEDVVKDENQYLLQFIGIFD</sequence>
<dbReference type="FunCoup" id="B4MNJ0">
    <property type="interactions" value="6"/>
</dbReference>
<keyword evidence="2" id="KW-1185">Reference proteome</keyword>
<dbReference type="AlphaFoldDB" id="B4MNJ0"/>
<dbReference type="HOGENOM" id="CLU_575238_0_0_1"/>
<protein>
    <submittedName>
        <fullName evidence="1">Uncharacterized protein</fullName>
    </submittedName>
</protein>
<gene>
    <name evidence="1" type="primary">Dwil\GK19556</name>
    <name evidence="1" type="ORF">Dwil_GK19556</name>
</gene>
<evidence type="ECO:0000313" key="1">
    <source>
        <dbReference type="EMBL" id="EDW73679.2"/>
    </source>
</evidence>